<keyword evidence="2" id="KW-0521">NADP</keyword>
<evidence type="ECO:0000313" key="6">
    <source>
        <dbReference type="WormBase" id="K10H10.3a"/>
    </source>
</evidence>
<dbReference type="OMA" id="IEWIPCD"/>
<dbReference type="SUPFAM" id="SSF51735">
    <property type="entry name" value="NAD(P)-binding Rossmann-fold domains"/>
    <property type="match status" value="1"/>
</dbReference>
<evidence type="ECO:0000313" key="5">
    <source>
        <dbReference type="Proteomes" id="UP000001940"/>
    </source>
</evidence>
<gene>
    <name evidence="4 6" type="primary">dhs-8</name>
    <name evidence="4" type="ORF">CELE_K10H10.3</name>
    <name evidence="6" type="ORF">K10H10.3</name>
</gene>
<dbReference type="CTD" id="175108"/>
<dbReference type="PROSITE" id="PS00061">
    <property type="entry name" value="ADH_SHORT"/>
    <property type="match status" value="1"/>
</dbReference>
<dbReference type="InParanoid" id="O45680"/>
<evidence type="ECO:0000256" key="2">
    <source>
        <dbReference type="ARBA" id="ARBA00022857"/>
    </source>
</evidence>
<proteinExistence type="evidence at protein level"/>
<protein>
    <submittedName>
        <fullName evidence="4">SDR family NAD(P)-dependent oxidoreductase</fullName>
    </submittedName>
</protein>
<dbReference type="eggNOG" id="KOG1208">
    <property type="taxonomic scope" value="Eukaryota"/>
</dbReference>
<dbReference type="EMBL" id="BX284602">
    <property type="protein sequence ID" value="CAB05779.1"/>
    <property type="molecule type" value="Genomic_DNA"/>
</dbReference>
<dbReference type="Bgee" id="WBGene00000972">
    <property type="expression patterns" value="Expressed in embryo and 3 other cell types or tissues"/>
</dbReference>
<dbReference type="PIR" id="T23592">
    <property type="entry name" value="T23592"/>
</dbReference>
<accession>O45680</accession>
<evidence type="ECO:0000313" key="4">
    <source>
        <dbReference type="EMBL" id="CAB05779.1"/>
    </source>
</evidence>
<dbReference type="STRING" id="6239.K10H10.3a.1"/>
<dbReference type="GeneID" id="175108"/>
<sequence>MSLSTTNTVSPEDDINRCEETIRKGMTMGRSIKGSGGYILISSDPLFGLLFLQLSKTKMSQANRVRLFHSRTHAFEVLKGIDVSGKTFAITGTTSGIGINTAEVLALAGAHVVLMNRNLHESENQKKRILEKKPSAKVDIIFCDLSDLKTVRKAGEDYLAKNWPIHGLILNAGVFRPAAAKTKDGFESHYGVNVVAHFTLLRILLPVVRRSAPSRVVFLSSTLSSKHGFKKSMGISEKMSILQGEDSSASTLQMYGASKMADMLIAFKLHRDEYKNGISTYSVHPGSGVRTDIFRNSLLGKFIGFVTTPFTKNASQGAATTVYCATHPEVEKISGKYWESCWDNDKIDKKTARDEELQEALWKKLEQIDDRINGSIDTF</sequence>
<evidence type="ECO:0000256" key="1">
    <source>
        <dbReference type="ARBA" id="ARBA00006484"/>
    </source>
</evidence>
<name>O45680_CAEEL</name>
<dbReference type="Proteomes" id="UP000001940">
    <property type="component" value="Chromosome II"/>
</dbReference>
<dbReference type="RefSeq" id="NP_001022250.1">
    <property type="nucleotide sequence ID" value="NM_001027079.3"/>
</dbReference>
<comment type="similarity">
    <text evidence="1">Belongs to the short-chain dehydrogenases/reductases (SDR) family.</text>
</comment>
<dbReference type="UCSC" id="K10H10.3a">
    <property type="organism name" value="c. elegans"/>
</dbReference>
<dbReference type="OrthoDB" id="9989144at2759"/>
<evidence type="ECO:0000256" key="3">
    <source>
        <dbReference type="ARBA" id="ARBA00023002"/>
    </source>
</evidence>
<dbReference type="GO" id="GO:0016491">
    <property type="term" value="F:oxidoreductase activity"/>
    <property type="evidence" value="ECO:0007669"/>
    <property type="project" value="UniProtKB-KW"/>
</dbReference>
<dbReference type="PANTHER" id="PTHR24320">
    <property type="entry name" value="RETINOL DEHYDROGENASE"/>
    <property type="match status" value="1"/>
</dbReference>
<dbReference type="Gene3D" id="3.40.50.720">
    <property type="entry name" value="NAD(P)-binding Rossmann-like Domain"/>
    <property type="match status" value="1"/>
</dbReference>
<dbReference type="AlphaFoldDB" id="O45680"/>
<dbReference type="PeptideAtlas" id="O45680"/>
<dbReference type="WormBase" id="K10H10.3a">
    <property type="protein sequence ID" value="CE16253"/>
    <property type="gene ID" value="WBGene00000972"/>
    <property type="gene designation" value="dhs-8"/>
</dbReference>
<dbReference type="PhylomeDB" id="O45680"/>
<dbReference type="FunCoup" id="O45680">
    <property type="interactions" value="1670"/>
</dbReference>
<dbReference type="InterPro" id="IPR020904">
    <property type="entry name" value="Sc_DH/Rdtase_CS"/>
</dbReference>
<dbReference type="PaxDb" id="6239-K10H10.3a"/>
<evidence type="ECO:0007829" key="7">
    <source>
        <dbReference type="PeptideAtlas" id="O45680"/>
    </source>
</evidence>
<dbReference type="Pfam" id="PF00106">
    <property type="entry name" value="adh_short"/>
    <property type="match status" value="1"/>
</dbReference>
<keyword evidence="3" id="KW-0560">Oxidoreductase</keyword>
<dbReference type="KEGG" id="cel:CELE_K10H10.3"/>
<keyword evidence="5" id="KW-1185">Reference proteome</keyword>
<keyword evidence="7" id="KW-1267">Proteomics identification</keyword>
<dbReference type="InterPro" id="IPR036291">
    <property type="entry name" value="NAD(P)-bd_dom_sf"/>
</dbReference>
<reference evidence="4 5" key="1">
    <citation type="journal article" date="1998" name="Science">
        <title>Genome sequence of the nematode C. elegans: a platform for investigating biology.</title>
        <authorList>
            <consortium name="The C. elegans sequencing consortium"/>
            <person name="Sulson J.E."/>
            <person name="Waterston R."/>
        </authorList>
    </citation>
    <scope>NUCLEOTIDE SEQUENCE [LARGE SCALE GENOMIC DNA]</scope>
    <source>
        <strain evidence="4 5">Bristol N2</strain>
    </source>
</reference>
<organism evidence="4 5">
    <name type="scientific">Caenorhabditis elegans</name>
    <dbReference type="NCBI Taxonomy" id="6239"/>
    <lineage>
        <taxon>Eukaryota</taxon>
        <taxon>Metazoa</taxon>
        <taxon>Ecdysozoa</taxon>
        <taxon>Nematoda</taxon>
        <taxon>Chromadorea</taxon>
        <taxon>Rhabditida</taxon>
        <taxon>Rhabditina</taxon>
        <taxon>Rhabditomorpha</taxon>
        <taxon>Rhabditoidea</taxon>
        <taxon>Rhabditidae</taxon>
        <taxon>Peloderinae</taxon>
        <taxon>Caenorhabditis</taxon>
    </lineage>
</organism>
<dbReference type="InterPro" id="IPR002347">
    <property type="entry name" value="SDR_fam"/>
</dbReference>
<dbReference type="SMR" id="O45680"/>
<dbReference type="PANTHER" id="PTHR24320:SF282">
    <property type="entry name" value="WW DOMAIN-CONTAINING OXIDOREDUCTASE"/>
    <property type="match status" value="1"/>
</dbReference>
<dbReference type="AGR" id="WB:WBGene00000972"/>
<dbReference type="ExpressionAtlas" id="O45680">
    <property type="expression patterns" value="baseline and differential"/>
</dbReference>